<reference evidence="2" key="2">
    <citation type="submission" date="2020-06" db="EMBL/GenBank/DDBJ databases">
        <title>Helianthus annuus Genome sequencing and assembly Release 2.</title>
        <authorList>
            <person name="Gouzy J."/>
            <person name="Langlade N."/>
            <person name="Munos S."/>
        </authorList>
    </citation>
    <scope>NUCLEOTIDE SEQUENCE</scope>
    <source>
        <tissue evidence="2">Leaves</tissue>
    </source>
</reference>
<dbReference type="Gramene" id="mRNA:HanXRQr2_Chr06g0271601">
    <property type="protein sequence ID" value="mRNA:HanXRQr2_Chr06g0271601"/>
    <property type="gene ID" value="HanXRQr2_Chr06g0271601"/>
</dbReference>
<dbReference type="Proteomes" id="UP000215914">
    <property type="component" value="Unassembled WGS sequence"/>
</dbReference>
<evidence type="ECO:0000313" key="3">
    <source>
        <dbReference type="Proteomes" id="UP000215914"/>
    </source>
</evidence>
<proteinExistence type="predicted"/>
<comment type="caution">
    <text evidence="2">The sequence shown here is derived from an EMBL/GenBank/DDBJ whole genome shotgun (WGS) entry which is preliminary data.</text>
</comment>
<organism evidence="2 3">
    <name type="scientific">Helianthus annuus</name>
    <name type="common">Common sunflower</name>
    <dbReference type="NCBI Taxonomy" id="4232"/>
    <lineage>
        <taxon>Eukaryota</taxon>
        <taxon>Viridiplantae</taxon>
        <taxon>Streptophyta</taxon>
        <taxon>Embryophyta</taxon>
        <taxon>Tracheophyta</taxon>
        <taxon>Spermatophyta</taxon>
        <taxon>Magnoliopsida</taxon>
        <taxon>eudicotyledons</taxon>
        <taxon>Gunneridae</taxon>
        <taxon>Pentapetalae</taxon>
        <taxon>asterids</taxon>
        <taxon>campanulids</taxon>
        <taxon>Asterales</taxon>
        <taxon>Asteraceae</taxon>
        <taxon>Asteroideae</taxon>
        <taxon>Heliantheae alliance</taxon>
        <taxon>Heliantheae</taxon>
        <taxon>Helianthus</taxon>
    </lineage>
</organism>
<dbReference type="EMBL" id="MNCJ02000321">
    <property type="protein sequence ID" value="KAF5803463.1"/>
    <property type="molecule type" value="Genomic_DNA"/>
</dbReference>
<protein>
    <submittedName>
        <fullName evidence="2">Uncharacterized protein</fullName>
    </submittedName>
</protein>
<sequence length="265" mass="30483">MAQYAQGVGCFEASKREASEEKAKVVVLRAKLDADQAKFESEQKTEEWSAAGWKRKAEAEAALFSEERKRWREICEKDNNEKMGLRNNINNLKVEIEKLKKEKTEAEATREEARSHKEISEQREEQVKVELESAKKDLQLERVEKAETSRRLVETEEKLENSETARVTAESLVEPLKDDMLWMKHRRIINVANSVLNSIDLDQTVANLMVTAHNDGYTQGYTECTQHVNNALRVDWDTSRSATQGVVPEPPMLLLRLNITTYTFL</sequence>
<evidence type="ECO:0000313" key="2">
    <source>
        <dbReference type="EMBL" id="KAF5803463.1"/>
    </source>
</evidence>
<gene>
    <name evidence="2" type="ORF">HanXRQr2_Chr06g0271601</name>
</gene>
<accession>A0A9K3IUW9</accession>
<reference evidence="2" key="1">
    <citation type="journal article" date="2017" name="Nature">
        <title>The sunflower genome provides insights into oil metabolism, flowering and Asterid evolution.</title>
        <authorList>
            <person name="Badouin H."/>
            <person name="Gouzy J."/>
            <person name="Grassa C.J."/>
            <person name="Murat F."/>
            <person name="Staton S.E."/>
            <person name="Cottret L."/>
            <person name="Lelandais-Briere C."/>
            <person name="Owens G.L."/>
            <person name="Carrere S."/>
            <person name="Mayjonade B."/>
            <person name="Legrand L."/>
            <person name="Gill N."/>
            <person name="Kane N.C."/>
            <person name="Bowers J.E."/>
            <person name="Hubner S."/>
            <person name="Bellec A."/>
            <person name="Berard A."/>
            <person name="Berges H."/>
            <person name="Blanchet N."/>
            <person name="Boniface M.C."/>
            <person name="Brunel D."/>
            <person name="Catrice O."/>
            <person name="Chaidir N."/>
            <person name="Claudel C."/>
            <person name="Donnadieu C."/>
            <person name="Faraut T."/>
            <person name="Fievet G."/>
            <person name="Helmstetter N."/>
            <person name="King M."/>
            <person name="Knapp S.J."/>
            <person name="Lai Z."/>
            <person name="Le Paslier M.C."/>
            <person name="Lippi Y."/>
            <person name="Lorenzon L."/>
            <person name="Mandel J.R."/>
            <person name="Marage G."/>
            <person name="Marchand G."/>
            <person name="Marquand E."/>
            <person name="Bret-Mestries E."/>
            <person name="Morien E."/>
            <person name="Nambeesan S."/>
            <person name="Nguyen T."/>
            <person name="Pegot-Espagnet P."/>
            <person name="Pouilly N."/>
            <person name="Raftis F."/>
            <person name="Sallet E."/>
            <person name="Schiex T."/>
            <person name="Thomas J."/>
            <person name="Vandecasteele C."/>
            <person name="Vares D."/>
            <person name="Vear F."/>
            <person name="Vautrin S."/>
            <person name="Crespi M."/>
            <person name="Mangin B."/>
            <person name="Burke J.M."/>
            <person name="Salse J."/>
            <person name="Munos S."/>
            <person name="Vincourt P."/>
            <person name="Rieseberg L.H."/>
            <person name="Langlade N.B."/>
        </authorList>
    </citation>
    <scope>NUCLEOTIDE SEQUENCE</scope>
    <source>
        <tissue evidence="2">Leaves</tissue>
    </source>
</reference>
<keyword evidence="3" id="KW-1185">Reference proteome</keyword>
<evidence type="ECO:0000256" key="1">
    <source>
        <dbReference type="SAM" id="MobiDB-lite"/>
    </source>
</evidence>
<feature type="region of interest" description="Disordered" evidence="1">
    <location>
        <begin position="103"/>
        <end position="125"/>
    </location>
</feature>
<dbReference type="AlphaFoldDB" id="A0A9K3IUW9"/>
<name>A0A9K3IUW9_HELAN</name>